<organism evidence="1 2">
    <name type="scientific">Naganishia friedmannii</name>
    <dbReference type="NCBI Taxonomy" id="89922"/>
    <lineage>
        <taxon>Eukaryota</taxon>
        <taxon>Fungi</taxon>
        <taxon>Dikarya</taxon>
        <taxon>Basidiomycota</taxon>
        <taxon>Agaricomycotina</taxon>
        <taxon>Tremellomycetes</taxon>
        <taxon>Filobasidiales</taxon>
        <taxon>Filobasidiaceae</taxon>
        <taxon>Naganishia</taxon>
    </lineage>
</organism>
<name>A0ACC2UYU8_9TREE</name>
<evidence type="ECO:0000313" key="2">
    <source>
        <dbReference type="Proteomes" id="UP001227268"/>
    </source>
</evidence>
<evidence type="ECO:0000313" key="1">
    <source>
        <dbReference type="EMBL" id="KAJ9092259.1"/>
    </source>
</evidence>
<reference evidence="1" key="1">
    <citation type="submission" date="2023-04" db="EMBL/GenBank/DDBJ databases">
        <title>Draft Genome sequencing of Naganishia species isolated from polar environments using Oxford Nanopore Technology.</title>
        <authorList>
            <person name="Leo P."/>
            <person name="Venkateswaran K."/>
        </authorList>
    </citation>
    <scope>NUCLEOTIDE SEQUENCE</scope>
    <source>
        <strain evidence="1">MNA-CCFEE 5423</strain>
    </source>
</reference>
<dbReference type="Proteomes" id="UP001227268">
    <property type="component" value="Unassembled WGS sequence"/>
</dbReference>
<accession>A0ACC2UYU8</accession>
<gene>
    <name evidence="1" type="ORF">QFC21_006901</name>
</gene>
<sequence>MHCPSCVQRIETLLEPYANEPTGNLGQYHAYMKELTISWLDHTISFAVIRPRKGPAKISRHLYQQLVKDVIEDLEDGGGFEVELLKDGHTEVSFGKDIESGATQHGQRTTTLRSPSHSPSTVMSLLFPWRNDQALLRRQQERARRHLESCTLCQQYNNKADDGNENNQNDAKVTGTTPARGLYELTLSVEGMTCASCTGSIASALDPASNPGIRSVNVNLLGASVTVVYDPKTLAAETISDMVEDAGFGSEISLNAPVWNQDQTLPVTNTSTPRETWKTTLSITGMTCASCTTSIAEGLKRDPRVKQVDVNLLEASAVVIHLIEMKAAELLESVRDLGFEADVVSTALFETEDSAGNDTPPQLSTGQSRNRTVRIGVEGIFCSDCVRKLNLYLDSISENLVAYEPFAGNRDYCIITYRPRDPYTVRQLVEQISNVAPEFDAQVVKPVTAADRGREIQRKERWVLFWHFLFALIVSIPTFIIGIVGMLLLSPEHPFRVWVETYIWSGVDRATLALWSMATLVQFGVGRQVQSTRAKSNWKAFFTFGSMDLLVVLSTTTAYFASLAMLILDVKNGPPQGDMRMAARRPTFFDSSVFLIMFILGGRVLEAFAKSKTTSAIAVLGTLRPATALLLPDFELDAPVVPDSPTKSGKTRSLPTDSASTNEPDHLSFRPSTSRKDPVSIPVNYLEYDDVVLIRPGDMPPADGIIVEGSSYFDESSLTGEALLVEKTPGVTVMTGTVNRNAAVTVRVAKIGQETMIEGIIRAVSDASSRKAPIEKLAERITGVFVPVVVYLAIVDLLIWLAVTLSGFLPDARLPEGETGRADRVFFALQFAIAVIVVACPCGIGLAAPCAQAVGTGIAAVAGILAAGGGEAFQRTTTITDIVFDKTGTLTQGGELRVTDVTFAAQNSLQLTDAQAECVLLQAILIGESRSSHPLAAAVVEWAKANPILLEGNRHHEINLEAKSIAEISGKGITATFTVASEHNSRDIDFAIGNERLMQDVEIQTLATDEEATLNRWKSQAKSVIVSAYRIKDSPKEQGFQLGHCLALADVLRPEAIDVIQQLKTSGYQVHMLSGDNKQTAQAIASQVGIPQENVIAEVLAEEKGKHIADLQQRTRELVDVSGWAKVYLWLWFGKQRGVERKRSVMFVGVTYVDQQRCSAFSTQTDGLNDSVALATADVAVALSHGAQASIASADFVLLNSSLKGVPALLRISKKVYLRQKINFAWACIFNIVLIPLAAGVFYPLGKTRLPPVWAALAMALSSTS</sequence>
<dbReference type="EMBL" id="JASBWT010000040">
    <property type="protein sequence ID" value="KAJ9092259.1"/>
    <property type="molecule type" value="Genomic_DNA"/>
</dbReference>
<proteinExistence type="predicted"/>
<keyword evidence="2" id="KW-1185">Reference proteome</keyword>
<protein>
    <submittedName>
        <fullName evidence="1">Uncharacterized protein</fullName>
    </submittedName>
</protein>
<comment type="caution">
    <text evidence="1">The sequence shown here is derived from an EMBL/GenBank/DDBJ whole genome shotgun (WGS) entry which is preliminary data.</text>
</comment>